<dbReference type="KEGG" id="msil:METEAL_36730"/>
<keyword evidence="1" id="KW-0732">Signal</keyword>
<feature type="domain" description="PLD phosphodiesterase" evidence="2">
    <location>
        <begin position="314"/>
        <end position="341"/>
    </location>
</feature>
<dbReference type="EMBL" id="AP027080">
    <property type="protein sequence ID" value="BDU74499.1"/>
    <property type="molecule type" value="Genomic_DNA"/>
</dbReference>
<dbReference type="SUPFAM" id="SSF56024">
    <property type="entry name" value="Phospholipase D/nuclease"/>
    <property type="match status" value="2"/>
</dbReference>
<dbReference type="CDD" id="cd09107">
    <property type="entry name" value="PLDc_vPLD3_4_5_like_2"/>
    <property type="match status" value="1"/>
</dbReference>
<evidence type="ECO:0000313" key="3">
    <source>
        <dbReference type="EMBL" id="BDU74499.1"/>
    </source>
</evidence>
<keyword evidence="4" id="KW-1185">Reference proteome</keyword>
<dbReference type="PROSITE" id="PS50035">
    <property type="entry name" value="PLD"/>
    <property type="match status" value="2"/>
</dbReference>
<organism evidence="3 4">
    <name type="scientific">Mesoterricola silvestris</name>
    <dbReference type="NCBI Taxonomy" id="2927979"/>
    <lineage>
        <taxon>Bacteria</taxon>
        <taxon>Pseudomonadati</taxon>
        <taxon>Acidobacteriota</taxon>
        <taxon>Holophagae</taxon>
        <taxon>Holophagales</taxon>
        <taxon>Holophagaceae</taxon>
        <taxon>Mesoterricola</taxon>
    </lineage>
</organism>
<dbReference type="RefSeq" id="WP_316413175.1">
    <property type="nucleotide sequence ID" value="NZ_AP027080.1"/>
</dbReference>
<dbReference type="InterPro" id="IPR050874">
    <property type="entry name" value="Diverse_PLD-related"/>
</dbReference>
<feature type="signal peptide" evidence="1">
    <location>
        <begin position="1"/>
        <end position="21"/>
    </location>
</feature>
<gene>
    <name evidence="3" type="ORF">METEAL_36730</name>
</gene>
<dbReference type="Proteomes" id="UP001238179">
    <property type="component" value="Chromosome"/>
</dbReference>
<evidence type="ECO:0000256" key="1">
    <source>
        <dbReference type="SAM" id="SignalP"/>
    </source>
</evidence>
<dbReference type="Pfam" id="PF13091">
    <property type="entry name" value="PLDc_2"/>
    <property type="match status" value="2"/>
</dbReference>
<dbReference type="InterPro" id="IPR001736">
    <property type="entry name" value="PLipase_D/transphosphatidylase"/>
</dbReference>
<protein>
    <submittedName>
        <fullName evidence="3">Phospholipase</fullName>
    </submittedName>
</protein>
<dbReference type="GO" id="GO:0003824">
    <property type="term" value="F:catalytic activity"/>
    <property type="evidence" value="ECO:0007669"/>
    <property type="project" value="InterPro"/>
</dbReference>
<dbReference type="GO" id="GO:0006793">
    <property type="term" value="P:phosphorus metabolic process"/>
    <property type="evidence" value="ECO:0007669"/>
    <property type="project" value="UniProtKB-ARBA"/>
</dbReference>
<reference evidence="4" key="1">
    <citation type="journal article" date="2023" name="Int. J. Syst. Evol. Microbiol.">
        <title>Mesoterricola silvestris gen. nov., sp. nov., Mesoterricola sediminis sp. nov., Geothrix oryzae sp. nov., Geothrix edaphica sp. nov., Geothrix rubra sp. nov., and Geothrix limicola sp. nov., six novel members of Acidobacteriota isolated from soils.</title>
        <authorList>
            <person name="Itoh H."/>
            <person name="Sugisawa Y."/>
            <person name="Mise K."/>
            <person name="Xu Z."/>
            <person name="Kuniyasu M."/>
            <person name="Ushijima N."/>
            <person name="Kawano K."/>
            <person name="Kobayashi E."/>
            <person name="Shiratori Y."/>
            <person name="Masuda Y."/>
            <person name="Senoo K."/>
        </authorList>
    </citation>
    <scope>NUCLEOTIDE SEQUENCE [LARGE SCALE GENOMIC DNA]</scope>
    <source>
        <strain evidence="4">W79</strain>
    </source>
</reference>
<dbReference type="SMART" id="SM00155">
    <property type="entry name" value="PLDc"/>
    <property type="match status" value="2"/>
</dbReference>
<accession>A0AA48GNB2</accession>
<feature type="domain" description="PLD phosphodiesterase" evidence="2">
    <location>
        <begin position="129"/>
        <end position="156"/>
    </location>
</feature>
<evidence type="ECO:0000259" key="2">
    <source>
        <dbReference type="PROSITE" id="PS50035"/>
    </source>
</evidence>
<evidence type="ECO:0000313" key="4">
    <source>
        <dbReference type="Proteomes" id="UP001238179"/>
    </source>
</evidence>
<dbReference type="AlphaFoldDB" id="A0AA48GNB2"/>
<dbReference type="PANTHER" id="PTHR10185">
    <property type="entry name" value="PHOSPHOLIPASE D - RELATED"/>
    <property type="match status" value="1"/>
</dbReference>
<proteinExistence type="predicted"/>
<dbReference type="Gene3D" id="3.30.870.10">
    <property type="entry name" value="Endonuclease Chain A"/>
    <property type="match status" value="2"/>
</dbReference>
<feature type="chain" id="PRO_5041414911" evidence="1">
    <location>
        <begin position="22"/>
        <end position="389"/>
    </location>
</feature>
<name>A0AA48GNB2_9BACT</name>
<dbReference type="PANTHER" id="PTHR10185:SF17">
    <property type="entry name" value="GM01519P-RELATED"/>
    <property type="match status" value="1"/>
</dbReference>
<sequence>MHLRRPIVSALLALALLPARAAGLTQLIQSIPRETPLAHPDLAFAKDAWIQVIRGAKSRLDFAEFYIAQEPGGALEEVLQELERAGARGVKIRFILSAGRMLEQDPASVARLRRVKNLELRTFDLKGISTGILHAKYFLADGREGVLGSQNFDWRALEHIHELGIRTTDPALVDRLQEVFEVDWRFAGDKSLPPAARPVPAPLGPAELVASPPFLSPGTVRPALDALVQLLGEARSSIRVQLLTYSPVARNRYWPALDTALRAAAVRGVKVDLLVSDWVFKSRGLDHLKSLALIPNIDVRIASIPEASTGHIPFSRTIHSKYVVIDGAVLWVGTSNWEEDYFQASRNVEAILRQPDLARQGGEIYEKLWTSPYVRKLEPMKAYAPRKVD</sequence>
<dbReference type="InterPro" id="IPR025202">
    <property type="entry name" value="PLD-like_dom"/>
</dbReference>